<comment type="caution">
    <text evidence="2">The sequence shown here is derived from an EMBL/GenBank/DDBJ whole genome shotgun (WGS) entry which is preliminary data.</text>
</comment>
<dbReference type="EMBL" id="SOBK01000001">
    <property type="protein sequence ID" value="TDT92007.1"/>
    <property type="molecule type" value="Genomic_DNA"/>
</dbReference>
<protein>
    <submittedName>
        <fullName evidence="2">Uncharacterized protein</fullName>
    </submittedName>
</protein>
<accession>A0AA94PS94</accession>
<dbReference type="Proteomes" id="UP000295506">
    <property type="component" value="Unassembled WGS sequence"/>
</dbReference>
<name>A0AA94PS94_9BACT</name>
<dbReference type="AlphaFoldDB" id="A0AA94PS94"/>
<evidence type="ECO:0000313" key="2">
    <source>
        <dbReference type="EMBL" id="TDT92007.1"/>
    </source>
</evidence>
<evidence type="ECO:0000256" key="1">
    <source>
        <dbReference type="SAM" id="MobiDB-lite"/>
    </source>
</evidence>
<sequence length="135" mass="15870">MASECEPLRRTDVRLDPKKLHGFVTACIAHGDRFADVFWDTRIYLERDGRIALEFLPDGGTLRFVMFDQNEWSPAETASADALRLFKRFRQEQAKSCVYDIFTGDQLDDHQLQARRRQHDEGGQRERYRDSRLAF</sequence>
<organism evidence="2 3">
    <name type="scientific">Pseudodesulfovibrio indicus</name>
    <dbReference type="NCBI Taxonomy" id="1716143"/>
    <lineage>
        <taxon>Bacteria</taxon>
        <taxon>Pseudomonadati</taxon>
        <taxon>Thermodesulfobacteriota</taxon>
        <taxon>Desulfovibrionia</taxon>
        <taxon>Desulfovibrionales</taxon>
        <taxon>Desulfovibrionaceae</taxon>
    </lineage>
</organism>
<feature type="region of interest" description="Disordered" evidence="1">
    <location>
        <begin position="115"/>
        <end position="135"/>
    </location>
</feature>
<evidence type="ECO:0000313" key="3">
    <source>
        <dbReference type="Proteomes" id="UP000295506"/>
    </source>
</evidence>
<proteinExistence type="predicted"/>
<gene>
    <name evidence="2" type="ORF">EDC59_101411</name>
</gene>
<reference evidence="2 3" key="1">
    <citation type="submission" date="2019-03" db="EMBL/GenBank/DDBJ databases">
        <title>Genomic Encyclopedia of Type Strains, Phase IV (KMG-IV): sequencing the most valuable type-strain genomes for metagenomic binning, comparative biology and taxonomic classification.</title>
        <authorList>
            <person name="Goeker M."/>
        </authorList>
    </citation>
    <scope>NUCLEOTIDE SEQUENCE [LARGE SCALE GENOMIC DNA]</scope>
    <source>
        <strain evidence="2 3">DSM 101483</strain>
    </source>
</reference>